<feature type="compositionally biased region" description="Low complexity" evidence="2">
    <location>
        <begin position="848"/>
        <end position="861"/>
    </location>
</feature>
<feature type="compositionally biased region" description="Basic and acidic residues" evidence="2">
    <location>
        <begin position="139"/>
        <end position="155"/>
    </location>
</feature>
<dbReference type="AlphaFoldDB" id="C1N7Q1"/>
<accession>C1N7Q1</accession>
<feature type="coiled-coil region" evidence="1">
    <location>
        <begin position="458"/>
        <end position="585"/>
    </location>
</feature>
<organism evidence="4">
    <name type="scientific">Micromonas pusilla (strain CCMP1545)</name>
    <name type="common">Picoplanktonic green alga</name>
    <dbReference type="NCBI Taxonomy" id="564608"/>
    <lineage>
        <taxon>Eukaryota</taxon>
        <taxon>Viridiplantae</taxon>
        <taxon>Chlorophyta</taxon>
        <taxon>Mamiellophyceae</taxon>
        <taxon>Mamiellales</taxon>
        <taxon>Mamiellaceae</taxon>
        <taxon>Micromonas</taxon>
    </lineage>
</organism>
<feature type="compositionally biased region" description="Low complexity" evidence="2">
    <location>
        <begin position="824"/>
        <end position="838"/>
    </location>
</feature>
<evidence type="ECO:0000313" key="4">
    <source>
        <dbReference type="Proteomes" id="UP000001876"/>
    </source>
</evidence>
<feature type="region of interest" description="Disordered" evidence="2">
    <location>
        <begin position="139"/>
        <end position="196"/>
    </location>
</feature>
<protein>
    <submittedName>
        <fullName evidence="3">Predicted protein</fullName>
    </submittedName>
</protein>
<reference evidence="3 4" key="1">
    <citation type="journal article" date="2009" name="Science">
        <title>Green evolution and dynamic adaptations revealed by genomes of the marine picoeukaryotes Micromonas.</title>
        <authorList>
            <person name="Worden A.Z."/>
            <person name="Lee J.H."/>
            <person name="Mock T."/>
            <person name="Rouze P."/>
            <person name="Simmons M.P."/>
            <person name="Aerts A.L."/>
            <person name="Allen A.E."/>
            <person name="Cuvelier M.L."/>
            <person name="Derelle E."/>
            <person name="Everett M.V."/>
            <person name="Foulon E."/>
            <person name="Grimwood J."/>
            <person name="Gundlach H."/>
            <person name="Henrissat B."/>
            <person name="Napoli C."/>
            <person name="McDonald S.M."/>
            <person name="Parker M.S."/>
            <person name="Rombauts S."/>
            <person name="Salamov A."/>
            <person name="Von Dassow P."/>
            <person name="Badger J.H."/>
            <person name="Coutinho P.M."/>
            <person name="Demir E."/>
            <person name="Dubchak I."/>
            <person name="Gentemann C."/>
            <person name="Eikrem W."/>
            <person name="Gready J.E."/>
            <person name="John U."/>
            <person name="Lanier W."/>
            <person name="Lindquist E.A."/>
            <person name="Lucas S."/>
            <person name="Mayer K.F."/>
            <person name="Moreau H."/>
            <person name="Not F."/>
            <person name="Otillar R."/>
            <person name="Panaud O."/>
            <person name="Pangilinan J."/>
            <person name="Paulsen I."/>
            <person name="Piegu B."/>
            <person name="Poliakov A."/>
            <person name="Robbens S."/>
            <person name="Schmutz J."/>
            <person name="Toulza E."/>
            <person name="Wyss T."/>
            <person name="Zelensky A."/>
            <person name="Zhou K."/>
            <person name="Armbrust E.V."/>
            <person name="Bhattacharya D."/>
            <person name="Goodenough U.W."/>
            <person name="Van de Peer Y."/>
            <person name="Grigoriev I.V."/>
        </authorList>
    </citation>
    <scope>NUCLEOTIDE SEQUENCE [LARGE SCALE GENOMIC DNA]</scope>
    <source>
        <strain evidence="3 4">CCMP1545</strain>
    </source>
</reference>
<feature type="region of interest" description="Disordered" evidence="2">
    <location>
        <begin position="1078"/>
        <end position="1098"/>
    </location>
</feature>
<proteinExistence type="predicted"/>
<feature type="region of interest" description="Disordered" evidence="2">
    <location>
        <begin position="809"/>
        <end position="861"/>
    </location>
</feature>
<name>C1N7Q1_MICPC</name>
<dbReference type="RefSeq" id="XP_003063947.1">
    <property type="nucleotide sequence ID" value="XM_003063901.1"/>
</dbReference>
<dbReference type="Proteomes" id="UP000001876">
    <property type="component" value="Unassembled WGS sequence"/>
</dbReference>
<gene>
    <name evidence="3" type="ORF">MICPUCDRAFT_53786</name>
</gene>
<evidence type="ECO:0000256" key="2">
    <source>
        <dbReference type="SAM" id="MobiDB-lite"/>
    </source>
</evidence>
<dbReference type="EMBL" id="GG663750">
    <property type="protein sequence ID" value="EEH51569.1"/>
    <property type="molecule type" value="Genomic_DNA"/>
</dbReference>
<evidence type="ECO:0000313" key="3">
    <source>
        <dbReference type="EMBL" id="EEH51569.1"/>
    </source>
</evidence>
<dbReference type="GeneID" id="9689573"/>
<feature type="coiled-coil region" evidence="1">
    <location>
        <begin position="988"/>
        <end position="1036"/>
    </location>
</feature>
<feature type="compositionally biased region" description="Low complexity" evidence="2">
    <location>
        <begin position="70"/>
        <end position="82"/>
    </location>
</feature>
<evidence type="ECO:0000256" key="1">
    <source>
        <dbReference type="SAM" id="Coils"/>
    </source>
</evidence>
<feature type="compositionally biased region" description="Low complexity" evidence="2">
    <location>
        <begin position="9"/>
        <end position="28"/>
    </location>
</feature>
<feature type="region of interest" description="Disordered" evidence="2">
    <location>
        <begin position="1"/>
        <end position="89"/>
    </location>
</feature>
<keyword evidence="4" id="KW-1185">Reference proteome</keyword>
<feature type="compositionally biased region" description="Basic and acidic residues" evidence="2">
    <location>
        <begin position="170"/>
        <end position="181"/>
    </location>
</feature>
<keyword evidence="1" id="KW-0175">Coiled coil</keyword>
<feature type="compositionally biased region" description="Polar residues" evidence="2">
    <location>
        <begin position="1078"/>
        <end position="1087"/>
    </location>
</feature>
<sequence>MDERPPPGGAASRSRASPRASPSASLRASSEEESMIMEEDNRGSLRAHPIAPSATASAASTPPRSPRRPTPNAALAASPSAAEHAEETEKAVLRAAVADLQDRLRGAHDDLTAAAAEREARVADARAHVAEWSRRAASLEEELRRTDERARRAEETAAETTARMMHHRRRDEEARRLRDEEASPSAPGGGGGAAASVAALEASARAAAAERAIRDRQLEDAAATETKARSIHWCPYDRVGVVNARYDNNNNNEVEATTTRQKKRSRARSRCFAREWKPRRTPRRTRARNANASGASHLTLVPIRPRRRGERLSLRTLPVVSLRPLLPFNPRPRRLSTPPDAFQIHPDIIASYGTTLRERLAAAEAAPARDVDVVGTPGATAGTPARQHQQNLTPASASVHDFILRAAEDAAAARGLLSSAKGSRGGGAADVARKIETAVAEAEASWREEMTDLTRAHALELEETREETREARRRAEEAIARAEEAERAAEEAEEKIEDETSTVAATAALEDAMSLVEATRAKLAAAKESEARAIASRDAAEAAAEAERDARGELAAERARLRSELERASATSRDLESALRDARDATKRAVDDAVAAFKESNPPPPDVLTLASMREELDAMRRVAEIQEREVVRATAAAAESAAAGGLDAAAAAASVPQALLERWRGEVFRLLLQLRQDPIVAKEEARIAARREQELREALASSRAKLDAATARGDAATASERRMAAAAADAARECAVSRDDAAKARTELEEERAAAADAAALLKRHAEGFFLENVQKLEAASARLNALRRRVHFAESRVSLSSQLAVARGRGGGGGAKKDEDAAAPSPFASSSSSAAAVDRNRNRPPAATTTTTTTTDAAAASEQIEELEAEVWRLSSERAMVLRELKAVSDRRDASLERVKRRADDAEAAAEVARKETAAASADQRRLLSGLAAAEAAAENARRDAEKAAADAVAAEAKLSRCKADAVAAAAEAAAEAETAKHVAVRDAVAEARARANEEIARAMKELEVARREAARAAVASRQLERQIDKLNERRVPRATRRASYFCLSLRATRRRITIHLSSTSAIVFEILSPTDQSSSSTWNIPPTGTPRRTTRGCARWRRRLTRVLYTGPHTTAFAW</sequence>
<feature type="coiled-coil region" evidence="1">
    <location>
        <begin position="739"/>
        <end position="798"/>
    </location>
</feature>
<dbReference type="KEGG" id="mpp:MICPUCDRAFT_53786"/>
<feature type="compositionally biased region" description="Low complexity" evidence="2">
    <location>
        <begin position="49"/>
        <end position="62"/>
    </location>
</feature>